<dbReference type="FunFam" id="2.10.25.10:FF:000005">
    <property type="entry name" value="Fibrillin 2"/>
    <property type="match status" value="1"/>
</dbReference>
<keyword evidence="2 8" id="KW-0732">Signal</keyword>
<evidence type="ECO:0000256" key="7">
    <source>
        <dbReference type="SAM" id="MobiDB-lite"/>
    </source>
</evidence>
<proteinExistence type="predicted"/>
<keyword evidence="5" id="KW-0325">Glycoprotein</keyword>
<dbReference type="InterPro" id="IPR001881">
    <property type="entry name" value="EGF-like_Ca-bd_dom"/>
</dbReference>
<dbReference type="Proteomes" id="UP001152795">
    <property type="component" value="Unassembled WGS sequence"/>
</dbReference>
<evidence type="ECO:0000256" key="1">
    <source>
        <dbReference type="ARBA" id="ARBA00022536"/>
    </source>
</evidence>
<dbReference type="PROSITE" id="PS01187">
    <property type="entry name" value="EGF_CA"/>
    <property type="match status" value="1"/>
</dbReference>
<sequence length="317" mass="35335">MNIAIDTAILLLQIIVDIVEDDCAKNNRPCPENSVCVRKLNADKSECECIRGYEYKKHTKTCDDVDECAQLLCGENMQCHNFPGSYSCSCRKGYREEMYWCNDVDECRGENKMVCKGNQTCVNAPGSYKCLCTTSDNCEETSSATVKPGEGLLKNHTVVSFSGNSYMRFATPAILKGNASVSIRLTVRPDSGNGIIIYAEKVGHNKFFGLALKESYLELRYCIGLFITITTVTYYHHHHHQHNDYQNQPSPPPSSLLSSSSPPSSSSLASPSFSPLSSPHYCHHHHLTIVIIIIITSPHHYHPDIFSSLVLVRIHCP</sequence>
<protein>
    <submittedName>
        <fullName evidence="9">Fibulin-2-like isoform X1</fullName>
    </submittedName>
</protein>
<feature type="chain" id="PRO_5043736394" evidence="8">
    <location>
        <begin position="25"/>
        <end position="317"/>
    </location>
</feature>
<dbReference type="AlphaFoldDB" id="A0A6S7KBV7"/>
<dbReference type="Gene3D" id="2.10.25.10">
    <property type="entry name" value="Laminin"/>
    <property type="match status" value="3"/>
</dbReference>
<dbReference type="SMART" id="SM00179">
    <property type="entry name" value="EGF_CA"/>
    <property type="match status" value="2"/>
</dbReference>
<keyword evidence="10" id="KW-1185">Reference proteome</keyword>
<evidence type="ECO:0000256" key="6">
    <source>
        <dbReference type="PROSITE-ProRule" id="PRU00076"/>
    </source>
</evidence>
<dbReference type="PANTHER" id="PTHR24034">
    <property type="entry name" value="EGF-LIKE DOMAIN-CONTAINING PROTEIN"/>
    <property type="match status" value="1"/>
</dbReference>
<dbReference type="PROSITE" id="PS01186">
    <property type="entry name" value="EGF_2"/>
    <property type="match status" value="2"/>
</dbReference>
<dbReference type="PANTHER" id="PTHR24034:SF209">
    <property type="entry name" value="EGF-LIKE DOMAIN-CONTAINING PROTEIN"/>
    <property type="match status" value="1"/>
</dbReference>
<dbReference type="CDD" id="cd00110">
    <property type="entry name" value="LamG"/>
    <property type="match status" value="1"/>
</dbReference>
<evidence type="ECO:0000256" key="5">
    <source>
        <dbReference type="ARBA" id="ARBA00023180"/>
    </source>
</evidence>
<dbReference type="InterPro" id="IPR013320">
    <property type="entry name" value="ConA-like_dom_sf"/>
</dbReference>
<evidence type="ECO:0000256" key="3">
    <source>
        <dbReference type="ARBA" id="ARBA00022737"/>
    </source>
</evidence>
<evidence type="ECO:0000313" key="10">
    <source>
        <dbReference type="Proteomes" id="UP001152795"/>
    </source>
</evidence>
<dbReference type="CDD" id="cd00054">
    <property type="entry name" value="EGF_CA"/>
    <property type="match status" value="2"/>
</dbReference>
<name>A0A6S7KBV7_PARCT</name>
<feature type="disulfide bond" evidence="6">
    <location>
        <begin position="30"/>
        <end position="47"/>
    </location>
</feature>
<dbReference type="InterPro" id="IPR000152">
    <property type="entry name" value="EGF-type_Asp/Asn_hydroxyl_site"/>
</dbReference>
<dbReference type="InterPro" id="IPR050751">
    <property type="entry name" value="ECM_structural_protein"/>
</dbReference>
<dbReference type="OrthoDB" id="5985519at2759"/>
<dbReference type="Pfam" id="PF07645">
    <property type="entry name" value="EGF_CA"/>
    <property type="match status" value="2"/>
</dbReference>
<evidence type="ECO:0000256" key="8">
    <source>
        <dbReference type="SAM" id="SignalP"/>
    </source>
</evidence>
<dbReference type="GO" id="GO:0005509">
    <property type="term" value="F:calcium ion binding"/>
    <property type="evidence" value="ECO:0007669"/>
    <property type="project" value="InterPro"/>
</dbReference>
<dbReference type="InterPro" id="IPR000742">
    <property type="entry name" value="EGF"/>
</dbReference>
<dbReference type="PROSITE" id="PS00010">
    <property type="entry name" value="ASX_HYDROXYL"/>
    <property type="match status" value="2"/>
</dbReference>
<dbReference type="SMART" id="SM00181">
    <property type="entry name" value="EGF"/>
    <property type="match status" value="3"/>
</dbReference>
<comment type="caution">
    <text evidence="9">The sequence shown here is derived from an EMBL/GenBank/DDBJ whole genome shotgun (WGS) entry which is preliminary data.</text>
</comment>
<dbReference type="SUPFAM" id="SSF49899">
    <property type="entry name" value="Concanavalin A-like lectins/glucanases"/>
    <property type="match status" value="1"/>
</dbReference>
<keyword evidence="4 6" id="KW-1015">Disulfide bond</keyword>
<evidence type="ECO:0000256" key="2">
    <source>
        <dbReference type="ARBA" id="ARBA00022729"/>
    </source>
</evidence>
<evidence type="ECO:0000256" key="4">
    <source>
        <dbReference type="ARBA" id="ARBA00023157"/>
    </source>
</evidence>
<accession>A0A6S7KBV7</accession>
<organism evidence="9 10">
    <name type="scientific">Paramuricea clavata</name>
    <name type="common">Red gorgonian</name>
    <name type="synonym">Violescent sea-whip</name>
    <dbReference type="NCBI Taxonomy" id="317549"/>
    <lineage>
        <taxon>Eukaryota</taxon>
        <taxon>Metazoa</taxon>
        <taxon>Cnidaria</taxon>
        <taxon>Anthozoa</taxon>
        <taxon>Octocorallia</taxon>
        <taxon>Malacalcyonacea</taxon>
        <taxon>Plexauridae</taxon>
        <taxon>Paramuricea</taxon>
    </lineage>
</organism>
<dbReference type="PROSITE" id="PS50026">
    <property type="entry name" value="EGF_3"/>
    <property type="match status" value="3"/>
</dbReference>
<reference evidence="9" key="1">
    <citation type="submission" date="2020-04" db="EMBL/GenBank/DDBJ databases">
        <authorList>
            <person name="Alioto T."/>
            <person name="Alioto T."/>
            <person name="Gomez Garrido J."/>
        </authorList>
    </citation>
    <scope>NUCLEOTIDE SEQUENCE</scope>
    <source>
        <strain evidence="9">A484AB</strain>
    </source>
</reference>
<dbReference type="EMBL" id="CACRXK020009780">
    <property type="protein sequence ID" value="CAB4017948.1"/>
    <property type="molecule type" value="Genomic_DNA"/>
</dbReference>
<dbReference type="InterPro" id="IPR049883">
    <property type="entry name" value="NOTCH1_EGF-like"/>
</dbReference>
<comment type="caution">
    <text evidence="6">Lacks conserved residue(s) required for the propagation of feature annotation.</text>
</comment>
<gene>
    <name evidence="9" type="ORF">PACLA_8A013428</name>
</gene>
<feature type="signal peptide" evidence="8">
    <location>
        <begin position="1"/>
        <end position="24"/>
    </location>
</feature>
<keyword evidence="1 6" id="KW-0245">EGF-like domain</keyword>
<dbReference type="Gene3D" id="2.60.120.200">
    <property type="match status" value="1"/>
</dbReference>
<dbReference type="InterPro" id="IPR001791">
    <property type="entry name" value="Laminin_G"/>
</dbReference>
<feature type="region of interest" description="Disordered" evidence="7">
    <location>
        <begin position="241"/>
        <end position="263"/>
    </location>
</feature>
<keyword evidence="3" id="KW-0677">Repeat</keyword>
<dbReference type="SUPFAM" id="SSF57196">
    <property type="entry name" value="EGF/Laminin"/>
    <property type="match status" value="2"/>
</dbReference>
<dbReference type="InterPro" id="IPR018097">
    <property type="entry name" value="EGF_Ca-bd_CS"/>
</dbReference>
<evidence type="ECO:0000313" key="9">
    <source>
        <dbReference type="EMBL" id="CAB4017948.1"/>
    </source>
</evidence>